<dbReference type="Proteomes" id="UP000603295">
    <property type="component" value="Unassembled WGS sequence"/>
</dbReference>
<name>A0ABQ2C4U4_9LACO</name>
<dbReference type="PANTHER" id="PTHR20854:SF4">
    <property type="entry name" value="INOSITOL-1-MONOPHOSPHATASE-RELATED"/>
    <property type="match status" value="1"/>
</dbReference>
<dbReference type="CDD" id="cd01637">
    <property type="entry name" value="IMPase_like"/>
    <property type="match status" value="1"/>
</dbReference>
<evidence type="ECO:0000313" key="5">
    <source>
        <dbReference type="Proteomes" id="UP000603295"/>
    </source>
</evidence>
<evidence type="ECO:0000256" key="1">
    <source>
        <dbReference type="ARBA" id="ARBA00022723"/>
    </source>
</evidence>
<evidence type="ECO:0000313" key="4">
    <source>
        <dbReference type="EMBL" id="GGI62759.1"/>
    </source>
</evidence>
<dbReference type="EMBL" id="BMDS01000002">
    <property type="protein sequence ID" value="GGI62759.1"/>
    <property type="molecule type" value="Genomic_DNA"/>
</dbReference>
<keyword evidence="5" id="KW-1185">Reference proteome</keyword>
<dbReference type="PANTHER" id="PTHR20854">
    <property type="entry name" value="INOSITOL MONOPHOSPHATASE"/>
    <property type="match status" value="1"/>
</dbReference>
<organism evidence="4 5">
    <name type="scientific">Limosilactobacillus caviae</name>
    <dbReference type="NCBI Taxonomy" id="1769424"/>
    <lineage>
        <taxon>Bacteria</taxon>
        <taxon>Bacillati</taxon>
        <taxon>Bacillota</taxon>
        <taxon>Bacilli</taxon>
        <taxon>Lactobacillales</taxon>
        <taxon>Lactobacillaceae</taxon>
        <taxon>Limosilactobacillus</taxon>
    </lineage>
</organism>
<keyword evidence="2" id="KW-0378">Hydrolase</keyword>
<gene>
    <name evidence="4" type="primary">suhB</name>
    <name evidence="4" type="ORF">GCM10011459_05930</name>
</gene>
<dbReference type="InterPro" id="IPR000760">
    <property type="entry name" value="Inositol_monophosphatase-like"/>
</dbReference>
<dbReference type="InterPro" id="IPR020583">
    <property type="entry name" value="Inositol_monoP_metal-BS"/>
</dbReference>
<evidence type="ECO:0000256" key="3">
    <source>
        <dbReference type="ARBA" id="ARBA00022842"/>
    </source>
</evidence>
<evidence type="ECO:0000256" key="2">
    <source>
        <dbReference type="ARBA" id="ARBA00022801"/>
    </source>
</evidence>
<keyword evidence="3" id="KW-0460">Magnesium</keyword>
<sequence>MGEKMISIKELDQQAQQIVRQAGQNAFEKMGEDYQVDIKTNYTDLVTTIDRENEQLINNQLRKIDPDSQILSEEGFGDRQITNMQGHVWIVDPIDGTMNFVKQHNNFAVMLALYVDGSPVLGYILDVINGRLYHGRRGDGVYVNDKKINQPANLGLRESLLAMNRTLTLSGNPSLKEIAQEAIGLRMYGSAGIEMIDVITGQLGAYISNLKPWDLAAGRMLAEELGLVVKSIDGRSINVLSSNLVLVATRQVSRDIRQIIN</sequence>
<accession>A0ABQ2C4U4</accession>
<comment type="caution">
    <text evidence="4">The sequence shown here is derived from an EMBL/GenBank/DDBJ whole genome shotgun (WGS) entry which is preliminary data.</text>
</comment>
<dbReference type="PRINTS" id="PR00377">
    <property type="entry name" value="IMPHPHTASES"/>
</dbReference>
<proteinExistence type="predicted"/>
<dbReference type="Gene3D" id="3.30.540.10">
    <property type="entry name" value="Fructose-1,6-Bisphosphatase, subunit A, domain 1"/>
    <property type="match status" value="1"/>
</dbReference>
<keyword evidence="1" id="KW-0479">Metal-binding</keyword>
<protein>
    <submittedName>
        <fullName evidence="4">Fructose 1,6-bisphosphatase</fullName>
    </submittedName>
</protein>
<reference evidence="5" key="1">
    <citation type="journal article" date="2019" name="Int. J. Syst. Evol. Microbiol.">
        <title>The Global Catalogue of Microorganisms (GCM) 10K type strain sequencing project: providing services to taxonomists for standard genome sequencing and annotation.</title>
        <authorList>
            <consortium name="The Broad Institute Genomics Platform"/>
            <consortium name="The Broad Institute Genome Sequencing Center for Infectious Disease"/>
            <person name="Wu L."/>
            <person name="Ma J."/>
        </authorList>
    </citation>
    <scope>NUCLEOTIDE SEQUENCE [LARGE SCALE GENOMIC DNA]</scope>
    <source>
        <strain evidence="5">CCM 8609</strain>
    </source>
</reference>
<dbReference type="SUPFAM" id="SSF56655">
    <property type="entry name" value="Carbohydrate phosphatase"/>
    <property type="match status" value="1"/>
</dbReference>
<dbReference type="Gene3D" id="3.40.190.80">
    <property type="match status" value="1"/>
</dbReference>
<dbReference type="PROSITE" id="PS00629">
    <property type="entry name" value="IMP_1"/>
    <property type="match status" value="1"/>
</dbReference>
<dbReference type="Pfam" id="PF00459">
    <property type="entry name" value="Inositol_P"/>
    <property type="match status" value="1"/>
</dbReference>